<keyword evidence="6" id="KW-1185">Reference proteome</keyword>
<dbReference type="Pfam" id="PF07969">
    <property type="entry name" value="Amidohydro_3"/>
    <property type="match status" value="1"/>
</dbReference>
<dbReference type="InterPro" id="IPR050138">
    <property type="entry name" value="DHOase/Allantoinase_Hydrolase"/>
</dbReference>
<evidence type="ECO:0000256" key="2">
    <source>
        <dbReference type="ARBA" id="ARBA00022975"/>
    </source>
</evidence>
<organism evidence="5 6">
    <name type="scientific">Devosia pacifica</name>
    <dbReference type="NCBI Taxonomy" id="1335967"/>
    <lineage>
        <taxon>Bacteria</taxon>
        <taxon>Pseudomonadati</taxon>
        <taxon>Pseudomonadota</taxon>
        <taxon>Alphaproteobacteria</taxon>
        <taxon>Hyphomicrobiales</taxon>
        <taxon>Devosiaceae</taxon>
        <taxon>Devosia</taxon>
    </lineage>
</organism>
<dbReference type="Pfam" id="PF12890">
    <property type="entry name" value="DHOase"/>
    <property type="match status" value="1"/>
</dbReference>
<dbReference type="AlphaFoldDB" id="A0A918RXI0"/>
<sequence>MNRPLLIENARIVDPASMTDEPGSVLVERGRITAVNHQGPVGVPDGAEVIDAKGLVLAPGLIDMRVFTGEPGREYRETFASAGDAAAAGGVTSFVMMPDTNPVVDDAAVVDFLIRRAEATSKVHVLPAAAITRGLKGAELTEFGLLKQAGAVCVAEGRSALQSSALVRSAFNYAANFDLPVVHQPQDFGLAADGVMNEGLFATVLGLRGIPAEAETIPLSRDLQLAALTGARYHAAQISVASAASLIREAKRRSRKITAGVSINNLSLNENDVGRYRTFFKLSPPLRAEEERQAMIEALRSGVIDTIHSDHDPQDTEVKRQPFAEASVGAIGLETLLAAALRLVHSGDVDLMTVLRAMTIRPAEILGLEAGRIHPGAPADLVLFDLDYPWQVQEQRFLSRSRNTAFEGARLAGKVMRTIVAGQTVFVHAEESPT</sequence>
<dbReference type="InterPro" id="IPR011059">
    <property type="entry name" value="Metal-dep_hydrolase_composite"/>
</dbReference>
<evidence type="ECO:0000256" key="1">
    <source>
        <dbReference type="ARBA" id="ARBA00022833"/>
    </source>
</evidence>
<dbReference type="InterPro" id="IPR004722">
    <property type="entry name" value="DHOase"/>
</dbReference>
<proteinExistence type="predicted"/>
<feature type="domain" description="Dihydroorotase catalytic" evidence="4">
    <location>
        <begin position="55"/>
        <end position="239"/>
    </location>
</feature>
<dbReference type="GO" id="GO:0006221">
    <property type="term" value="P:pyrimidine nucleotide biosynthetic process"/>
    <property type="evidence" value="ECO:0007669"/>
    <property type="project" value="UniProtKB-KW"/>
</dbReference>
<reference evidence="5" key="1">
    <citation type="journal article" date="2014" name="Int. J. Syst. Evol. Microbiol.">
        <title>Complete genome sequence of Corynebacterium casei LMG S-19264T (=DSM 44701T), isolated from a smear-ripened cheese.</title>
        <authorList>
            <consortium name="US DOE Joint Genome Institute (JGI-PGF)"/>
            <person name="Walter F."/>
            <person name="Albersmeier A."/>
            <person name="Kalinowski J."/>
            <person name="Ruckert C."/>
        </authorList>
    </citation>
    <scope>NUCLEOTIDE SEQUENCE</scope>
    <source>
        <strain evidence="5">KCTC 32437</strain>
    </source>
</reference>
<feature type="domain" description="Amidohydrolase 3" evidence="3">
    <location>
        <begin position="298"/>
        <end position="426"/>
    </location>
</feature>
<keyword evidence="1" id="KW-0862">Zinc</keyword>
<dbReference type="CDD" id="cd01317">
    <property type="entry name" value="DHOase_IIa"/>
    <property type="match status" value="1"/>
</dbReference>
<evidence type="ECO:0000313" key="6">
    <source>
        <dbReference type="Proteomes" id="UP000646579"/>
    </source>
</evidence>
<dbReference type="NCBIfam" id="TIGR00857">
    <property type="entry name" value="pyrC_multi"/>
    <property type="match status" value="1"/>
</dbReference>
<dbReference type="Gene3D" id="2.30.40.10">
    <property type="entry name" value="Urease, subunit C, domain 1"/>
    <property type="match status" value="1"/>
</dbReference>
<dbReference type="InterPro" id="IPR024403">
    <property type="entry name" value="DHOase_cat"/>
</dbReference>
<dbReference type="Gene3D" id="3.20.20.140">
    <property type="entry name" value="Metal-dependent hydrolases"/>
    <property type="match status" value="1"/>
</dbReference>
<gene>
    <name evidence="5" type="primary">pyrC</name>
    <name evidence="5" type="ORF">GCM10007989_03650</name>
</gene>
<protein>
    <submittedName>
        <fullName evidence="5">Dihydroorotase</fullName>
    </submittedName>
</protein>
<dbReference type="SUPFAM" id="SSF51338">
    <property type="entry name" value="Composite domain of metallo-dependent hydrolases"/>
    <property type="match status" value="1"/>
</dbReference>
<dbReference type="InterPro" id="IPR032466">
    <property type="entry name" value="Metal_Hydrolase"/>
</dbReference>
<dbReference type="GO" id="GO:0005737">
    <property type="term" value="C:cytoplasm"/>
    <property type="evidence" value="ECO:0007669"/>
    <property type="project" value="TreeGrafter"/>
</dbReference>
<reference evidence="5" key="2">
    <citation type="submission" date="2020-09" db="EMBL/GenBank/DDBJ databases">
        <authorList>
            <person name="Sun Q."/>
            <person name="Kim S."/>
        </authorList>
    </citation>
    <scope>NUCLEOTIDE SEQUENCE</scope>
    <source>
        <strain evidence="5">KCTC 32437</strain>
    </source>
</reference>
<accession>A0A918RXI0</accession>
<dbReference type="GO" id="GO:0004151">
    <property type="term" value="F:dihydroorotase activity"/>
    <property type="evidence" value="ECO:0007669"/>
    <property type="project" value="InterPro"/>
</dbReference>
<dbReference type="PANTHER" id="PTHR43668:SF2">
    <property type="entry name" value="ALLANTOINASE"/>
    <property type="match status" value="1"/>
</dbReference>
<dbReference type="GO" id="GO:0004038">
    <property type="term" value="F:allantoinase activity"/>
    <property type="evidence" value="ECO:0007669"/>
    <property type="project" value="TreeGrafter"/>
</dbReference>
<dbReference type="SUPFAM" id="SSF51556">
    <property type="entry name" value="Metallo-dependent hydrolases"/>
    <property type="match status" value="1"/>
</dbReference>
<dbReference type="Proteomes" id="UP000646579">
    <property type="component" value="Unassembled WGS sequence"/>
</dbReference>
<evidence type="ECO:0000259" key="4">
    <source>
        <dbReference type="Pfam" id="PF12890"/>
    </source>
</evidence>
<name>A0A918RXI0_9HYPH</name>
<evidence type="ECO:0000259" key="3">
    <source>
        <dbReference type="Pfam" id="PF07969"/>
    </source>
</evidence>
<keyword evidence="2" id="KW-0665">Pyrimidine biosynthesis</keyword>
<evidence type="ECO:0000313" key="5">
    <source>
        <dbReference type="EMBL" id="GHA12466.1"/>
    </source>
</evidence>
<dbReference type="PANTHER" id="PTHR43668">
    <property type="entry name" value="ALLANTOINASE"/>
    <property type="match status" value="1"/>
</dbReference>
<dbReference type="GO" id="GO:0006145">
    <property type="term" value="P:purine nucleobase catabolic process"/>
    <property type="evidence" value="ECO:0007669"/>
    <property type="project" value="TreeGrafter"/>
</dbReference>
<dbReference type="InterPro" id="IPR013108">
    <property type="entry name" value="Amidohydro_3"/>
</dbReference>
<dbReference type="GO" id="GO:0046872">
    <property type="term" value="F:metal ion binding"/>
    <property type="evidence" value="ECO:0007669"/>
    <property type="project" value="InterPro"/>
</dbReference>
<dbReference type="EMBL" id="BMZE01000001">
    <property type="protein sequence ID" value="GHA12466.1"/>
    <property type="molecule type" value="Genomic_DNA"/>
</dbReference>
<comment type="caution">
    <text evidence="5">The sequence shown here is derived from an EMBL/GenBank/DDBJ whole genome shotgun (WGS) entry which is preliminary data.</text>
</comment>
<dbReference type="RefSeq" id="WP_189422828.1">
    <property type="nucleotide sequence ID" value="NZ_BMZE01000001.1"/>
</dbReference>